<feature type="compositionally biased region" description="Low complexity" evidence="5">
    <location>
        <begin position="446"/>
        <end position="459"/>
    </location>
</feature>
<evidence type="ECO:0000313" key="9">
    <source>
        <dbReference type="Proteomes" id="UP000717515"/>
    </source>
</evidence>
<dbReference type="PANTHER" id="PTHR14879">
    <property type="entry name" value="CASPASE REGULATOR, RING FINGER DOMAIN-CONTAINING"/>
    <property type="match status" value="1"/>
</dbReference>
<dbReference type="GO" id="GO:0008270">
    <property type="term" value="F:zinc ion binding"/>
    <property type="evidence" value="ECO:0007669"/>
    <property type="project" value="UniProtKB-KW"/>
</dbReference>
<feature type="region of interest" description="Disordered" evidence="5">
    <location>
        <begin position="171"/>
        <end position="391"/>
    </location>
</feature>
<feature type="compositionally biased region" description="Low complexity" evidence="5">
    <location>
        <begin position="209"/>
        <end position="228"/>
    </location>
</feature>
<dbReference type="SMART" id="SM00184">
    <property type="entry name" value="RING"/>
    <property type="match status" value="1"/>
</dbReference>
<evidence type="ECO:0000256" key="2">
    <source>
        <dbReference type="ARBA" id="ARBA00022771"/>
    </source>
</evidence>
<dbReference type="InterPro" id="IPR011011">
    <property type="entry name" value="Znf_FYVE_PHD"/>
</dbReference>
<evidence type="ECO:0000313" key="8">
    <source>
        <dbReference type="EMBL" id="KAG9326565.1"/>
    </source>
</evidence>
<sequence length="747" mass="83556">MSHQRTVPTLRTEAQDCERCGSTFRAKKKNCHNCGFMVCEECSTFKTKLPQFGYNKPVRCCGYCSHFLRVYKLDDASLSKLNIKTLKRYLKAYNISTLGMVEKPELIKAIQENRPLPEESEVYFRKHMPDTVEKSEFFKEEFPQTPGGSNPSSEDRFFDLDRFFAKFRNDSSSSMFKSKTQHSAASSSSSSSRPQKHHQAHQDPKQQQRKQQQQQQQQQQQSKPHTQPSAGLYTSYPKMPTPPKPAEAKPFPPEYGRPLGQGSAAGSTSTPQTPPYTPPTGTSNMFVPPFVPYQQHPQRPHYQPHPQSSQHPQHPQFPQNQKQQQYQQQPHYPPCPQGSGPWPTDGTGFSPQFPSSFSHSQHYQGLPHHQHPSGAPGIPGSPPFSIPQPSFQFNHFHQSQQFRHQQFYQHHTFPHHSHPQHATQYSHSRQEPQPLPSSHNYDAHFSGYSSSSYRPSTSYAAGPIPLASTERPTVLSPTEPSQSTPTSAPQAKTERQPESSPHFTSTFGSSSEPTPQSQTRPQTSPTPSPPLPARDTSQPSRGPRTPQDRNDYSEFYSSAPPPDPQPTPQRPRQPTRAPQTSHSTESLSLEDIMLEGVDLSTLSIKVIKALLDTNCVSYIGVLEKADLVSRLQNLIENAKVEQERVRKEEENESNTQHQSSSSSTAVPPPEPSSSSSSSEKQGGAGGAGCNEDDNLCKICFEASLNCVMLNCNHMSTCMDCGKSIMEGARKCPICREYVVKLLHVFRA</sequence>
<feature type="compositionally biased region" description="Pro residues" evidence="5">
    <location>
        <begin position="559"/>
        <end position="571"/>
    </location>
</feature>
<feature type="region of interest" description="Disordered" evidence="5">
    <location>
        <begin position="641"/>
        <end position="685"/>
    </location>
</feature>
<dbReference type="SMART" id="SM00064">
    <property type="entry name" value="FYVE"/>
    <property type="match status" value="1"/>
</dbReference>
<feature type="domain" description="RING-type" evidence="6">
    <location>
        <begin position="696"/>
        <end position="735"/>
    </location>
</feature>
<dbReference type="PROSITE" id="PS50089">
    <property type="entry name" value="ZF_RING_2"/>
    <property type="match status" value="1"/>
</dbReference>
<proteinExistence type="predicted"/>
<dbReference type="EMBL" id="JAIFTL010000017">
    <property type="protein sequence ID" value="KAG9326565.1"/>
    <property type="molecule type" value="Genomic_DNA"/>
</dbReference>
<keyword evidence="3" id="KW-0862">Zinc</keyword>
<dbReference type="CDD" id="cd00065">
    <property type="entry name" value="FYVE_like_SF"/>
    <property type="match status" value="1"/>
</dbReference>
<dbReference type="CDD" id="cd16500">
    <property type="entry name" value="RING-HC_CARP"/>
    <property type="match status" value="1"/>
</dbReference>
<feature type="compositionally biased region" description="Pro residues" evidence="5">
    <location>
        <begin position="239"/>
        <end position="255"/>
    </location>
</feature>
<dbReference type="SUPFAM" id="SSF57850">
    <property type="entry name" value="RING/U-box"/>
    <property type="match status" value="1"/>
</dbReference>
<comment type="caution">
    <text evidence="8">The sequence shown here is derived from an EMBL/GenBank/DDBJ whole genome shotgun (WGS) entry which is preliminary data.</text>
</comment>
<feature type="compositionally biased region" description="Polar residues" evidence="5">
    <location>
        <begin position="498"/>
        <end position="508"/>
    </location>
</feature>
<dbReference type="SUPFAM" id="SSF57903">
    <property type="entry name" value="FYVE/PHD zinc finger"/>
    <property type="match status" value="1"/>
</dbReference>
<dbReference type="AlphaFoldDB" id="A0A9P8ABF8"/>
<evidence type="ECO:0000256" key="1">
    <source>
        <dbReference type="ARBA" id="ARBA00022723"/>
    </source>
</evidence>
<dbReference type="InterPro" id="IPR000306">
    <property type="entry name" value="Znf_FYVE"/>
</dbReference>
<organism evidence="8 9">
    <name type="scientific">Mortierella alpina</name>
    <name type="common">Oleaginous fungus</name>
    <name type="synonym">Mortierella renispora</name>
    <dbReference type="NCBI Taxonomy" id="64518"/>
    <lineage>
        <taxon>Eukaryota</taxon>
        <taxon>Fungi</taxon>
        <taxon>Fungi incertae sedis</taxon>
        <taxon>Mucoromycota</taxon>
        <taxon>Mortierellomycotina</taxon>
        <taxon>Mortierellomycetes</taxon>
        <taxon>Mortierellales</taxon>
        <taxon>Mortierellaceae</taxon>
        <taxon>Mortierella</taxon>
    </lineage>
</organism>
<feature type="compositionally biased region" description="Low complexity" evidence="5">
    <location>
        <begin position="292"/>
        <end position="330"/>
    </location>
</feature>
<dbReference type="Pfam" id="PF01363">
    <property type="entry name" value="FYVE"/>
    <property type="match status" value="1"/>
</dbReference>
<feature type="region of interest" description="Disordered" evidence="5">
    <location>
        <begin position="413"/>
        <end position="587"/>
    </location>
</feature>
<feature type="compositionally biased region" description="Low complexity" evidence="5">
    <location>
        <begin position="183"/>
        <end position="192"/>
    </location>
</feature>
<feature type="compositionally biased region" description="Low complexity" evidence="5">
    <location>
        <begin position="476"/>
        <end position="491"/>
    </location>
</feature>
<feature type="domain" description="FYVE-type" evidence="7">
    <location>
        <begin position="11"/>
        <end position="69"/>
    </location>
</feature>
<evidence type="ECO:0000256" key="4">
    <source>
        <dbReference type="PROSITE-ProRule" id="PRU00175"/>
    </source>
</evidence>
<dbReference type="PANTHER" id="PTHR14879:SF5">
    <property type="entry name" value="RING-TYPE DOMAIN-CONTAINING PROTEIN"/>
    <property type="match status" value="1"/>
</dbReference>
<feature type="compositionally biased region" description="Polar residues" evidence="5">
    <location>
        <begin position="171"/>
        <end position="182"/>
    </location>
</feature>
<reference evidence="8" key="1">
    <citation type="submission" date="2021-07" db="EMBL/GenBank/DDBJ databases">
        <title>Draft genome of Mortierella alpina, strain LL118, isolated from an aspen leaf litter sample.</title>
        <authorList>
            <person name="Yang S."/>
            <person name="Vinatzer B.A."/>
        </authorList>
    </citation>
    <scope>NUCLEOTIDE SEQUENCE</scope>
    <source>
        <strain evidence="8">LL118</strain>
    </source>
</reference>
<dbReference type="Proteomes" id="UP000717515">
    <property type="component" value="Unassembled WGS sequence"/>
</dbReference>
<feature type="compositionally biased region" description="Low complexity" evidence="5">
    <location>
        <begin position="653"/>
        <end position="665"/>
    </location>
</feature>
<dbReference type="InterPro" id="IPR013083">
    <property type="entry name" value="Znf_RING/FYVE/PHD"/>
</dbReference>
<keyword evidence="2 4" id="KW-0863">Zinc-finger</keyword>
<evidence type="ECO:0000256" key="5">
    <source>
        <dbReference type="SAM" id="MobiDB-lite"/>
    </source>
</evidence>
<name>A0A9P8ABF8_MORAP</name>
<evidence type="ECO:0000256" key="3">
    <source>
        <dbReference type="ARBA" id="ARBA00022833"/>
    </source>
</evidence>
<feature type="compositionally biased region" description="Low complexity" evidence="5">
    <location>
        <begin position="509"/>
        <end position="523"/>
    </location>
</feature>
<dbReference type="Pfam" id="PF13920">
    <property type="entry name" value="zf-C3HC4_3"/>
    <property type="match status" value="1"/>
</dbReference>
<dbReference type="InterPro" id="IPR051728">
    <property type="entry name" value="RING-FYVE_E3_ubiquitin-ligase"/>
</dbReference>
<gene>
    <name evidence="8" type="ORF">KVV02_001492</name>
</gene>
<evidence type="ECO:0000259" key="7">
    <source>
        <dbReference type="PROSITE" id="PS50178"/>
    </source>
</evidence>
<dbReference type="InterPro" id="IPR017455">
    <property type="entry name" value="Znf_FYVE-rel"/>
</dbReference>
<dbReference type="InterPro" id="IPR001841">
    <property type="entry name" value="Znf_RING"/>
</dbReference>
<accession>A0A9P8ABF8</accession>
<feature type="compositionally biased region" description="Low complexity" evidence="5">
    <location>
        <begin position="349"/>
        <end position="362"/>
    </location>
</feature>
<dbReference type="Gene3D" id="3.30.40.10">
    <property type="entry name" value="Zinc/RING finger domain, C3HC4 (zinc finger)"/>
    <property type="match status" value="2"/>
</dbReference>
<protein>
    <recommendedName>
        <fullName evidence="10">RING-type domain-containing protein</fullName>
    </recommendedName>
</protein>
<dbReference type="PROSITE" id="PS50178">
    <property type="entry name" value="ZF_FYVE"/>
    <property type="match status" value="1"/>
</dbReference>
<keyword evidence="1" id="KW-0479">Metal-binding</keyword>
<evidence type="ECO:0008006" key="10">
    <source>
        <dbReference type="Google" id="ProtNLM"/>
    </source>
</evidence>
<evidence type="ECO:0000259" key="6">
    <source>
        <dbReference type="PROSITE" id="PS50089"/>
    </source>
</evidence>